<keyword evidence="4" id="KW-1185">Reference proteome</keyword>
<dbReference type="SUPFAM" id="SSF51735">
    <property type="entry name" value="NAD(P)-binding Rossmann-fold domains"/>
    <property type="match status" value="1"/>
</dbReference>
<accession>A0A4S8NGY3</accession>
<name>A0A4S8NGY3_9ACTN</name>
<gene>
    <name evidence="3" type="ORF">E9934_06640</name>
</gene>
<sequence>MAKYPVVVYGASGYTGMLVMDWLIDQNIPFTAVGRDTGRIKEMMAERVVRLESATYEIVEAEHDVASLAAAFTGAKVVCNTVGPFGTLGPVAIEAALQAGCHHLDTTGEQGYAMAIRAQFGQAYADAGLVLCPSLSYMHTIAQIAAELTLETPGIDSLETASICRGPREGSGVTIGSTASIFETFRHPQHHLWDNQLVEWGAGDHFEISVPELLKPTLALPWGGTSLPIFYQDDSRVRYCSSLTSFYDNPAMRMVLGFVEHWEAELKHLPIEAQDAAIAQVVASTTPSMPPRERTTLNRSVDIAIGRGQLTGVRASVSSVAPYITTGALQTAAVMKLIEGETAAVGFTSGCKAFGHRYLLGFLEQRGLARASVKEL</sequence>
<dbReference type="EMBL" id="STGW01000003">
    <property type="protein sequence ID" value="THV16010.1"/>
    <property type="molecule type" value="Genomic_DNA"/>
</dbReference>
<dbReference type="Pfam" id="PF19362">
    <property type="entry name" value="DUF5938"/>
    <property type="match status" value="1"/>
</dbReference>
<dbReference type="OrthoDB" id="4420885at2"/>
<evidence type="ECO:0000259" key="2">
    <source>
        <dbReference type="Pfam" id="PF19362"/>
    </source>
</evidence>
<reference evidence="3 4" key="1">
    <citation type="journal article" date="2009" name="Int. J. Syst. Evol. Microbiol.">
        <title>Nocardioides caeni sp. nov., isolated from wastewater.</title>
        <authorList>
            <person name="Yoon J.H."/>
            <person name="Kang S.J."/>
            <person name="Park S."/>
            <person name="Kim W."/>
            <person name="Oh T.K."/>
        </authorList>
    </citation>
    <scope>NUCLEOTIDE SEQUENCE [LARGE SCALE GENOMIC DNA]</scope>
    <source>
        <strain evidence="3 4">DSM 23134</strain>
    </source>
</reference>
<dbReference type="AlphaFoldDB" id="A0A4S8NGY3"/>
<dbReference type="PANTHER" id="PTHR43781:SF1">
    <property type="entry name" value="SACCHAROPINE DEHYDROGENASE"/>
    <property type="match status" value="1"/>
</dbReference>
<proteinExistence type="predicted"/>
<dbReference type="Pfam" id="PF03435">
    <property type="entry name" value="Sacchrp_dh_NADP"/>
    <property type="match status" value="1"/>
</dbReference>
<dbReference type="PANTHER" id="PTHR43781">
    <property type="entry name" value="SACCHAROPINE DEHYDROGENASE"/>
    <property type="match status" value="1"/>
</dbReference>
<feature type="domain" description="Saccharopine dehydrogenase NADP binding" evidence="1">
    <location>
        <begin position="6"/>
        <end position="115"/>
    </location>
</feature>
<feature type="domain" description="DUF5938" evidence="2">
    <location>
        <begin position="141"/>
        <end position="372"/>
    </location>
</feature>
<evidence type="ECO:0000259" key="1">
    <source>
        <dbReference type="Pfam" id="PF03435"/>
    </source>
</evidence>
<evidence type="ECO:0000313" key="4">
    <source>
        <dbReference type="Proteomes" id="UP000307087"/>
    </source>
</evidence>
<dbReference type="Gene3D" id="3.40.50.720">
    <property type="entry name" value="NAD(P)-binding Rossmann-like Domain"/>
    <property type="match status" value="1"/>
</dbReference>
<dbReference type="RefSeq" id="WP_136562105.1">
    <property type="nucleotide sequence ID" value="NZ_BAABLS010000010.1"/>
</dbReference>
<dbReference type="InterPro" id="IPR045982">
    <property type="entry name" value="DUF5938"/>
</dbReference>
<dbReference type="Proteomes" id="UP000307087">
    <property type="component" value="Unassembled WGS sequence"/>
</dbReference>
<organism evidence="3 4">
    <name type="scientific">Nocardioides caeni</name>
    <dbReference type="NCBI Taxonomy" id="574700"/>
    <lineage>
        <taxon>Bacteria</taxon>
        <taxon>Bacillati</taxon>
        <taxon>Actinomycetota</taxon>
        <taxon>Actinomycetes</taxon>
        <taxon>Propionibacteriales</taxon>
        <taxon>Nocardioidaceae</taxon>
        <taxon>Nocardioides</taxon>
    </lineage>
</organism>
<dbReference type="InterPro" id="IPR036291">
    <property type="entry name" value="NAD(P)-bd_dom_sf"/>
</dbReference>
<evidence type="ECO:0000313" key="3">
    <source>
        <dbReference type="EMBL" id="THV16010.1"/>
    </source>
</evidence>
<protein>
    <submittedName>
        <fullName evidence="3">Saccharopine dehydrogenase</fullName>
    </submittedName>
</protein>
<dbReference type="InterPro" id="IPR005097">
    <property type="entry name" value="Sacchrp_dh_NADP-bd"/>
</dbReference>
<comment type="caution">
    <text evidence="3">The sequence shown here is derived from an EMBL/GenBank/DDBJ whole genome shotgun (WGS) entry which is preliminary data.</text>
</comment>